<dbReference type="FunFam" id="3.40.50.720:FF:000795">
    <property type="entry name" value="Short chain dehydrogenase"/>
    <property type="match status" value="1"/>
</dbReference>
<dbReference type="PRINTS" id="PR00080">
    <property type="entry name" value="SDRFAMILY"/>
</dbReference>
<dbReference type="EMBL" id="AP014685">
    <property type="protein sequence ID" value="BAR55285.1"/>
    <property type="molecule type" value="Genomic_DNA"/>
</dbReference>
<dbReference type="Gene3D" id="3.40.50.720">
    <property type="entry name" value="NAD(P)-binding Rossmann-like Domain"/>
    <property type="match status" value="1"/>
</dbReference>
<dbReference type="PRINTS" id="PR00081">
    <property type="entry name" value="GDHRDH"/>
</dbReference>
<dbReference type="PANTHER" id="PTHR42760:SF135">
    <property type="entry name" value="BLL7886 PROTEIN"/>
    <property type="match status" value="1"/>
</dbReference>
<dbReference type="AlphaFoldDB" id="A0A0E3VT98"/>
<accession>A0A0E3VT98</accession>
<dbReference type="InterPro" id="IPR002347">
    <property type="entry name" value="SDR_fam"/>
</dbReference>
<reference evidence="2 3" key="1">
    <citation type="submission" date="2014-11" db="EMBL/GenBank/DDBJ databases">
        <title>Symbiosis island explosion on the genome of extra-slow-growing strains of soybean bradyrhizobia with massive insertion sequences.</title>
        <authorList>
            <person name="Iida T."/>
            <person name="Minamisawa K."/>
        </authorList>
    </citation>
    <scope>NUCLEOTIDE SEQUENCE [LARGE SCALE GENOMIC DNA]</scope>
    <source>
        <strain evidence="2 3">NK6</strain>
    </source>
</reference>
<dbReference type="SUPFAM" id="SSF51735">
    <property type="entry name" value="NAD(P)-binding Rossmann-fold domains"/>
    <property type="match status" value="1"/>
</dbReference>
<organism evidence="2 3">
    <name type="scientific">Bradyrhizobium diazoefficiens</name>
    <dbReference type="NCBI Taxonomy" id="1355477"/>
    <lineage>
        <taxon>Bacteria</taxon>
        <taxon>Pseudomonadati</taxon>
        <taxon>Pseudomonadota</taxon>
        <taxon>Alphaproteobacteria</taxon>
        <taxon>Hyphomicrobiales</taxon>
        <taxon>Nitrobacteraceae</taxon>
        <taxon>Bradyrhizobium</taxon>
    </lineage>
</organism>
<dbReference type="PANTHER" id="PTHR42760">
    <property type="entry name" value="SHORT-CHAIN DEHYDROGENASES/REDUCTASES FAMILY MEMBER"/>
    <property type="match status" value="1"/>
</dbReference>
<evidence type="ECO:0000313" key="3">
    <source>
        <dbReference type="Proteomes" id="UP000063308"/>
    </source>
</evidence>
<gene>
    <name evidence="2" type="ORF">NK6_2104</name>
</gene>
<sequence length="253" mass="26349">MSGLFDVSKETILVTGASQGLGRQFARLLAAHGAAVALAARQTDKLKNLEQEIRGNGGRAAAVALDVTDIASIAKAVDATEAALGPVTVLINNAGIAIEKLATEQTEADWDAVIGANLKGAYFLATEVARRMIARKQEGNIVNIASVLGTGVLKAVSPYAISKAGIIQATKAMALELAGQNIRINALAPGYIDTEMNHAFWSTPAGERLAKRIPQRRVGAESDLDGAILLLASKASRYMTGSVVTVDGGFLLN</sequence>
<dbReference type="GO" id="GO:0030497">
    <property type="term" value="P:fatty acid elongation"/>
    <property type="evidence" value="ECO:0007669"/>
    <property type="project" value="TreeGrafter"/>
</dbReference>
<dbReference type="GO" id="GO:0016616">
    <property type="term" value="F:oxidoreductase activity, acting on the CH-OH group of donors, NAD or NADP as acceptor"/>
    <property type="evidence" value="ECO:0007669"/>
    <property type="project" value="TreeGrafter"/>
</dbReference>
<evidence type="ECO:0000256" key="1">
    <source>
        <dbReference type="ARBA" id="ARBA00006484"/>
    </source>
</evidence>
<dbReference type="InterPro" id="IPR036291">
    <property type="entry name" value="NAD(P)-bd_dom_sf"/>
</dbReference>
<proteinExistence type="inferred from homology"/>
<protein>
    <submittedName>
        <fullName evidence="2">3-oxoacyl-[acyl-carrier-protein] reductase</fullName>
    </submittedName>
</protein>
<evidence type="ECO:0000313" key="2">
    <source>
        <dbReference type="EMBL" id="BAR55285.1"/>
    </source>
</evidence>
<dbReference type="RefSeq" id="WP_060908907.1">
    <property type="nucleotide sequence ID" value="NZ_CP126001.1"/>
</dbReference>
<comment type="similarity">
    <text evidence="1">Belongs to the short-chain dehydrogenases/reductases (SDR) family.</text>
</comment>
<name>A0A0E3VT98_9BRAD</name>
<dbReference type="Proteomes" id="UP000063308">
    <property type="component" value="Chromosome"/>
</dbReference>
<dbReference type="Pfam" id="PF13561">
    <property type="entry name" value="adh_short_C2"/>
    <property type="match status" value="1"/>
</dbReference>